<evidence type="ECO:0000313" key="3">
    <source>
        <dbReference type="Proteomes" id="UP000006727"/>
    </source>
</evidence>
<dbReference type="GO" id="GO:0009570">
    <property type="term" value="C:chloroplast stroma"/>
    <property type="evidence" value="ECO:0000318"/>
    <property type="project" value="GO_Central"/>
</dbReference>
<dbReference type="Gramene" id="Pp3c21_9340V3.3">
    <property type="protein sequence ID" value="Pp3c21_9340V3.3"/>
    <property type="gene ID" value="Pp3c21_9340"/>
</dbReference>
<organism evidence="2 3">
    <name type="scientific">Physcomitrium patens</name>
    <name type="common">Spreading-leaved earth moss</name>
    <name type="synonym">Physcomitrella patens</name>
    <dbReference type="NCBI Taxonomy" id="3218"/>
    <lineage>
        <taxon>Eukaryota</taxon>
        <taxon>Viridiplantae</taxon>
        <taxon>Streptophyta</taxon>
        <taxon>Embryophyta</taxon>
        <taxon>Bryophyta</taxon>
        <taxon>Bryophytina</taxon>
        <taxon>Bryopsida</taxon>
        <taxon>Funariidae</taxon>
        <taxon>Funariales</taxon>
        <taxon>Funariaceae</taxon>
        <taxon>Physcomitrium</taxon>
    </lineage>
</organism>
<evidence type="ECO:0000313" key="2">
    <source>
        <dbReference type="EnsemblPlants" id="Pp3c21_9340V3.4"/>
    </source>
</evidence>
<dbReference type="RefSeq" id="XP_024358760.1">
    <property type="nucleotide sequence ID" value="XM_024502992.2"/>
</dbReference>
<protein>
    <recommendedName>
        <fullName evidence="1">Chalcone isomerase domain-containing protein</fullName>
    </recommendedName>
</protein>
<dbReference type="RefSeq" id="XP_024358763.1">
    <property type="nucleotide sequence ID" value="XM_024502995.2"/>
</dbReference>
<evidence type="ECO:0000259" key="1">
    <source>
        <dbReference type="Pfam" id="PF16035"/>
    </source>
</evidence>
<dbReference type="KEGG" id="ppp:112273931"/>
<dbReference type="InterPro" id="IPR016087">
    <property type="entry name" value="Chalcone_isomerase"/>
</dbReference>
<gene>
    <name evidence="2" type="primary">LOC112273931</name>
</gene>
<dbReference type="RefSeq" id="XP_024358758.1">
    <property type="nucleotide sequence ID" value="XM_024502990.2"/>
</dbReference>
<dbReference type="GO" id="GO:0016872">
    <property type="term" value="F:intramolecular lyase activity"/>
    <property type="evidence" value="ECO:0007669"/>
    <property type="project" value="InterPro"/>
</dbReference>
<name>A0A7I4CEH8_PHYPA</name>
<accession>A0A7I4CEH8</accession>
<reference evidence="2" key="3">
    <citation type="submission" date="2020-12" db="UniProtKB">
        <authorList>
            <consortium name="EnsemblPlants"/>
        </authorList>
    </citation>
    <scope>IDENTIFICATION</scope>
</reference>
<dbReference type="GO" id="GO:0005504">
    <property type="term" value="F:fatty acid binding"/>
    <property type="evidence" value="ECO:0000318"/>
    <property type="project" value="GO_Central"/>
</dbReference>
<dbReference type="RefSeq" id="XP_024358762.1">
    <property type="nucleotide sequence ID" value="XM_024502994.2"/>
</dbReference>
<keyword evidence="3" id="KW-1185">Reference proteome</keyword>
<feature type="domain" description="Chalcone isomerase" evidence="1">
    <location>
        <begin position="255"/>
        <end position="457"/>
    </location>
</feature>
<dbReference type="GeneID" id="112273931"/>
<dbReference type="OrthoDB" id="18193at2759"/>
<dbReference type="EnsemblPlants" id="Pp3c21_9340V3.3">
    <property type="protein sequence ID" value="Pp3c21_9340V3.3"/>
    <property type="gene ID" value="Pp3c21_9340"/>
</dbReference>
<dbReference type="PANTHER" id="PTHR47284">
    <property type="entry name" value="FATTY-ACID-BINDING PROTEIN 2"/>
    <property type="match status" value="1"/>
</dbReference>
<dbReference type="Gene3D" id="3.50.70.10">
    <property type="match status" value="1"/>
</dbReference>
<dbReference type="Pfam" id="PF16035">
    <property type="entry name" value="Chalcone_2"/>
    <property type="match status" value="1"/>
</dbReference>
<dbReference type="InterPro" id="IPR036298">
    <property type="entry name" value="Chalcone_isomerase_sf"/>
</dbReference>
<dbReference type="RefSeq" id="XP_024358761.1">
    <property type="nucleotide sequence ID" value="XM_024502993.2"/>
</dbReference>
<dbReference type="PANTHER" id="PTHR47284:SF3">
    <property type="entry name" value="FATTY-ACID-BINDING PROTEIN 2"/>
    <property type="match status" value="1"/>
</dbReference>
<reference evidence="2 3" key="1">
    <citation type="journal article" date="2008" name="Science">
        <title>The Physcomitrella genome reveals evolutionary insights into the conquest of land by plants.</title>
        <authorList>
            <person name="Rensing S."/>
            <person name="Lang D."/>
            <person name="Zimmer A."/>
            <person name="Terry A."/>
            <person name="Salamov A."/>
            <person name="Shapiro H."/>
            <person name="Nishiyama T."/>
            <person name="Perroud P.-F."/>
            <person name="Lindquist E."/>
            <person name="Kamisugi Y."/>
            <person name="Tanahashi T."/>
            <person name="Sakakibara K."/>
            <person name="Fujita T."/>
            <person name="Oishi K."/>
            <person name="Shin-I T."/>
            <person name="Kuroki Y."/>
            <person name="Toyoda A."/>
            <person name="Suzuki Y."/>
            <person name="Hashimoto A."/>
            <person name="Yamaguchi K."/>
            <person name="Sugano A."/>
            <person name="Kohara Y."/>
            <person name="Fujiyama A."/>
            <person name="Anterola A."/>
            <person name="Aoki S."/>
            <person name="Ashton N."/>
            <person name="Barbazuk W.B."/>
            <person name="Barker E."/>
            <person name="Bennetzen J."/>
            <person name="Bezanilla M."/>
            <person name="Blankenship R."/>
            <person name="Cho S.H."/>
            <person name="Dutcher S."/>
            <person name="Estelle M."/>
            <person name="Fawcett J.A."/>
            <person name="Gundlach H."/>
            <person name="Hanada K."/>
            <person name="Heyl A."/>
            <person name="Hicks K.A."/>
            <person name="Hugh J."/>
            <person name="Lohr M."/>
            <person name="Mayer K."/>
            <person name="Melkozernov A."/>
            <person name="Murata T."/>
            <person name="Nelson D."/>
            <person name="Pils B."/>
            <person name="Prigge M."/>
            <person name="Reiss B."/>
            <person name="Renner T."/>
            <person name="Rombauts S."/>
            <person name="Rushton P."/>
            <person name="Sanderfoot A."/>
            <person name="Schween G."/>
            <person name="Shiu S.-H."/>
            <person name="Stueber K."/>
            <person name="Theodoulou F.L."/>
            <person name="Tu H."/>
            <person name="Van de Peer Y."/>
            <person name="Verrier P.J."/>
            <person name="Waters E."/>
            <person name="Wood A."/>
            <person name="Yang L."/>
            <person name="Cove D."/>
            <person name="Cuming A."/>
            <person name="Hasebe M."/>
            <person name="Lucas S."/>
            <person name="Mishler D.B."/>
            <person name="Reski R."/>
            <person name="Grigoriev I."/>
            <person name="Quatrano R.S."/>
            <person name="Boore J.L."/>
        </authorList>
    </citation>
    <scope>NUCLEOTIDE SEQUENCE [LARGE SCALE GENOMIC DNA]</scope>
    <source>
        <strain evidence="2 3">cv. Gransden 2004</strain>
    </source>
</reference>
<dbReference type="AlphaFoldDB" id="A0A7I4CEH8"/>
<dbReference type="Gramene" id="Pp3c21_9340V3.4">
    <property type="protein sequence ID" value="Pp3c21_9340V3.4"/>
    <property type="gene ID" value="Pp3c21_9340"/>
</dbReference>
<dbReference type="Proteomes" id="UP000006727">
    <property type="component" value="Chromosome 21"/>
</dbReference>
<dbReference type="SUPFAM" id="SSF54626">
    <property type="entry name" value="Chalcone isomerase"/>
    <property type="match status" value="1"/>
</dbReference>
<proteinExistence type="predicted"/>
<reference evidence="2 3" key="2">
    <citation type="journal article" date="2018" name="Plant J.">
        <title>The Physcomitrella patens chromosome-scale assembly reveals moss genome structure and evolution.</title>
        <authorList>
            <person name="Lang D."/>
            <person name="Ullrich K.K."/>
            <person name="Murat F."/>
            <person name="Fuchs J."/>
            <person name="Jenkins J."/>
            <person name="Haas F.B."/>
            <person name="Piednoel M."/>
            <person name="Gundlach H."/>
            <person name="Van Bel M."/>
            <person name="Meyberg R."/>
            <person name="Vives C."/>
            <person name="Morata J."/>
            <person name="Symeonidi A."/>
            <person name="Hiss M."/>
            <person name="Muchero W."/>
            <person name="Kamisugi Y."/>
            <person name="Saleh O."/>
            <person name="Blanc G."/>
            <person name="Decker E.L."/>
            <person name="van Gessel N."/>
            <person name="Grimwood J."/>
            <person name="Hayes R.D."/>
            <person name="Graham S.W."/>
            <person name="Gunter L.E."/>
            <person name="McDaniel S.F."/>
            <person name="Hoernstein S.N.W."/>
            <person name="Larsson A."/>
            <person name="Li F.W."/>
            <person name="Perroud P.F."/>
            <person name="Phillips J."/>
            <person name="Ranjan P."/>
            <person name="Rokshar D.S."/>
            <person name="Rothfels C.J."/>
            <person name="Schneider L."/>
            <person name="Shu S."/>
            <person name="Stevenson D.W."/>
            <person name="Thummler F."/>
            <person name="Tillich M."/>
            <person name="Villarreal Aguilar J.C."/>
            <person name="Widiez T."/>
            <person name="Wong G.K."/>
            <person name="Wymore A."/>
            <person name="Zhang Y."/>
            <person name="Zimmer A.D."/>
            <person name="Quatrano R.S."/>
            <person name="Mayer K.F.X."/>
            <person name="Goodstein D."/>
            <person name="Casacuberta J.M."/>
            <person name="Vandepoele K."/>
            <person name="Reski R."/>
            <person name="Cuming A.C."/>
            <person name="Tuskan G.A."/>
            <person name="Maumus F."/>
            <person name="Salse J."/>
            <person name="Schmutz J."/>
            <person name="Rensing S.A."/>
        </authorList>
    </citation>
    <scope>NUCLEOTIDE SEQUENCE [LARGE SCALE GENOMIC DNA]</scope>
    <source>
        <strain evidence="2 3">cv. Gransden 2004</strain>
    </source>
</reference>
<dbReference type="InterPro" id="IPR016088">
    <property type="entry name" value="Chalcone_isomerase_3-sand"/>
</dbReference>
<dbReference type="EMBL" id="ABEU02000021">
    <property type="status" value="NOT_ANNOTATED_CDS"/>
    <property type="molecule type" value="Genomic_DNA"/>
</dbReference>
<dbReference type="EnsemblPlants" id="Pp3c21_9340V3.4">
    <property type="protein sequence ID" value="Pp3c21_9340V3.4"/>
    <property type="gene ID" value="Pp3c21_9340"/>
</dbReference>
<sequence length="470" mass="51414">MEGGWLHFPSLVLDFTSNLGFSHSSSCKVPNGNGQCSHFSNPSSKSVSASSSCPTLSENSHLSDVSPLSILSSNSISPVPEKLVLGNGVAAVLHAAGAFLRLLRSRDGDKGSRRRFIKSEKLKTLNDLKAVNYTLIRDISPGIQIISLCTRGVLSSSFFSQISSVLEGGWSKLICYDAAPIVLAAALPPSSLALFQYGQDAFGVDNCDGALFGLPSCNSQAVVVEPKTGLEFPMQLCHNNIDGQDSDASLSCQILAGVGARSKEIMRLKSIKIYAFGLFLRGELVRPELLISLLEEFMDLLSVLFEHTTDVHPDHLRGQLGDKYEGLSAEELENGLDFLEDLLRVHEVEMTLRLVVHYQGLKMRMVRNAFHESLRNRLSKIGGNGDEGLQTFCSYLSDDIRLHKGSTIDVRWQVGGRLRIEIEGRRVGVIHSPPFCQAFFDLYIGDSPVSVAAKQEIGSNFARIVKERSR</sequence>